<dbReference type="GO" id="GO:0099402">
    <property type="term" value="P:plant organ development"/>
    <property type="evidence" value="ECO:0007669"/>
    <property type="project" value="UniProtKB-ARBA"/>
</dbReference>
<keyword evidence="15" id="KW-1015">Disulfide bond</keyword>
<dbReference type="GO" id="GO:0006952">
    <property type="term" value="P:defense response"/>
    <property type="evidence" value="ECO:0007669"/>
    <property type="project" value="UniProtKB-KW"/>
</dbReference>
<feature type="transmembrane region" description="Helical" evidence="19">
    <location>
        <begin position="854"/>
        <end position="876"/>
    </location>
</feature>
<evidence type="ECO:0000313" key="23">
    <source>
        <dbReference type="EMBL" id="GAU49742.1"/>
    </source>
</evidence>
<evidence type="ECO:0000256" key="6">
    <source>
        <dbReference type="ARBA" id="ARBA00022512"/>
    </source>
</evidence>
<evidence type="ECO:0000256" key="2">
    <source>
        <dbReference type="ARBA" id="ARBA00004191"/>
    </source>
</evidence>
<comment type="similarity">
    <text evidence="4">Belongs to the RLP family.</text>
</comment>
<evidence type="ECO:0000256" key="16">
    <source>
        <dbReference type="ARBA" id="ARBA00023170"/>
    </source>
</evidence>
<dbReference type="FunFam" id="3.80.10.10:FF:000400">
    <property type="entry name" value="Nuclear pore complex protein NUP107"/>
    <property type="match status" value="1"/>
</dbReference>
<evidence type="ECO:0000256" key="3">
    <source>
        <dbReference type="ARBA" id="ARBA00004251"/>
    </source>
</evidence>
<accession>A0A2Z6PHK5</accession>
<evidence type="ECO:0000313" key="24">
    <source>
        <dbReference type="Proteomes" id="UP000242715"/>
    </source>
</evidence>
<protein>
    <submittedName>
        <fullName evidence="23">Uncharacterized protein</fullName>
    </submittedName>
</protein>
<comment type="subcellular location">
    <subcellularLocation>
        <location evidence="3">Cell membrane</location>
        <topology evidence="3">Single-pass type I membrane protein</topology>
    </subcellularLocation>
    <subcellularLocation>
        <location evidence="1">Membrane</location>
        <topology evidence="1">Peripheral membrane protein</topology>
    </subcellularLocation>
    <subcellularLocation>
        <location evidence="2">Secreted</location>
        <location evidence="2">Cell wall</location>
    </subcellularLocation>
</comment>
<evidence type="ECO:0000256" key="17">
    <source>
        <dbReference type="ARBA" id="ARBA00023180"/>
    </source>
</evidence>
<keyword evidence="7" id="KW-0964">Secreted</keyword>
<keyword evidence="8" id="KW-0433">Leucine-rich repeat</keyword>
<dbReference type="InterPro" id="IPR003591">
    <property type="entry name" value="Leu-rich_rpt_typical-subtyp"/>
</dbReference>
<proteinExistence type="inferred from homology"/>
<evidence type="ECO:0000256" key="20">
    <source>
        <dbReference type="SAM" id="SignalP"/>
    </source>
</evidence>
<name>A0A2Z6PHK5_TRISU</name>
<comment type="similarity">
    <text evidence="18">Belongs to the polygalacturonase-inhibiting protein family.</text>
</comment>
<feature type="domain" description="Disease resistance R13L4/SHOC-2-like LRR" evidence="22">
    <location>
        <begin position="101"/>
        <end position="277"/>
    </location>
</feature>
<evidence type="ECO:0000256" key="18">
    <source>
        <dbReference type="ARBA" id="ARBA00038043"/>
    </source>
</evidence>
<dbReference type="Proteomes" id="UP000242715">
    <property type="component" value="Unassembled WGS sequence"/>
</dbReference>
<dbReference type="AlphaFoldDB" id="A0A2Z6PHK5"/>
<keyword evidence="6" id="KW-0134">Cell wall</keyword>
<sequence length="900" mass="101419">MMRNFNMLIFLALLVFSSIVGFNSATENEEMKCKETERHALLKLKQSLQDEFGMLSTWKDDPNADCCKWNGIQCNNQTGYVEKLDLHGSYHYYLGGEINPSITELQQLKYLDLSYFNTSSQIPKYIGSISKNLQYLNLSNGGYHGKIPSQIGNLSQLRHLDLSFNDLIGVIPFQLGNLSLLQSLKLGYNFDLKVNIQSQGNVEWLSNLSSLRKLDLSKVQNLNDSSHHTLKFLRKLPILEELNLRNCSLSDGNQLKSSMIFHRILNYSSNLQHLDLSNNLLSGTIPNDFGIIMHSLVYLDLSENRLEGKIPKSIGNICTLETFYAYENHLSGEISDFISHSNNSHCIGNVSSLQVLWLMDNQISGMLPDFSILPSLRELYLIDNKLNGEIPASIGSLTELSDLKLWGNSLEGIVCESHFTNLSKLEWLYLGDNSLTMKVNDDWVPPFQLQGLDLSSCNLNSRFPNWLQTQNDLSILFLSNVSNLPPIPIWFWGKLQTIDTLSMSNNNLTGKIPNLELNLTNYPDIDMSSNQLKGELPDCWNNLTSLKFVDLSNNKLSGKIPSSMGSLVNIEALILRNNSFSGELPSSLKNCSNKLALLDLGQNMFDGPIPSWIGDSLHKLIILSLRSNKFNGSLSSNLCYLTELQVFDLSHNSFSGGIPTCVNKFTSMAKNSIPLEDHSYTMDHNSLFISYHFDITLVWKGVDQRFKNADRLLKSIDLSSNRLTGIIPTEMEYLFELISLNLSRNNLTGEIPSNIGYLKLLDVLDLSSNHLSGKIPSSLAHIDRLTMLNLSNNQLCGKIPTGWQLRTFDASSYEGNSNLCGEPLDRKCPEEELGEHQKPQVFADDDKSIFLEALYMSMGIGFFTGFVGLIGSLLLLQSWRDTYSRFLNALILRIFRCWKQ</sequence>
<gene>
    <name evidence="23" type="ORF">TSUD_43290</name>
</gene>
<keyword evidence="11" id="KW-0677">Repeat</keyword>
<keyword evidence="13 19" id="KW-1133">Transmembrane helix</keyword>
<keyword evidence="14 19" id="KW-0472">Membrane</keyword>
<dbReference type="PANTHER" id="PTHR48063:SF101">
    <property type="entry name" value="LRR RECEPTOR-LIKE SERINE_THREONINE-PROTEIN KINASE FLS2"/>
    <property type="match status" value="1"/>
</dbReference>
<evidence type="ECO:0000256" key="5">
    <source>
        <dbReference type="ARBA" id="ARBA00022475"/>
    </source>
</evidence>
<evidence type="ECO:0000256" key="1">
    <source>
        <dbReference type="ARBA" id="ARBA00004170"/>
    </source>
</evidence>
<dbReference type="SMART" id="SM00369">
    <property type="entry name" value="LRR_TYP"/>
    <property type="match status" value="8"/>
</dbReference>
<evidence type="ECO:0000256" key="14">
    <source>
        <dbReference type="ARBA" id="ARBA00023136"/>
    </source>
</evidence>
<dbReference type="PANTHER" id="PTHR48063">
    <property type="entry name" value="LRR RECEPTOR-LIKE KINASE"/>
    <property type="match status" value="1"/>
</dbReference>
<evidence type="ECO:0000256" key="19">
    <source>
        <dbReference type="SAM" id="Phobius"/>
    </source>
</evidence>
<evidence type="ECO:0000256" key="11">
    <source>
        <dbReference type="ARBA" id="ARBA00022737"/>
    </source>
</evidence>
<keyword evidence="24" id="KW-1185">Reference proteome</keyword>
<dbReference type="InterPro" id="IPR013210">
    <property type="entry name" value="LRR_N_plant-typ"/>
</dbReference>
<evidence type="ECO:0000259" key="21">
    <source>
        <dbReference type="Pfam" id="PF08263"/>
    </source>
</evidence>
<evidence type="ECO:0000256" key="15">
    <source>
        <dbReference type="ARBA" id="ARBA00023157"/>
    </source>
</evidence>
<dbReference type="GO" id="GO:0009653">
    <property type="term" value="P:anatomical structure morphogenesis"/>
    <property type="evidence" value="ECO:0007669"/>
    <property type="project" value="UniProtKB-ARBA"/>
</dbReference>
<dbReference type="Pfam" id="PF23598">
    <property type="entry name" value="LRR_14"/>
    <property type="match status" value="2"/>
</dbReference>
<keyword evidence="17" id="KW-0325">Glycoprotein</keyword>
<feature type="chain" id="PRO_5016439547" evidence="20">
    <location>
        <begin position="26"/>
        <end position="900"/>
    </location>
</feature>
<reference evidence="24" key="1">
    <citation type="journal article" date="2017" name="Front. Plant Sci.">
        <title>Climate Clever Clovers: New Paradigm to Reduce the Environmental Footprint of Ruminants by Breeding Low Methanogenic Forages Utilizing Haplotype Variation.</title>
        <authorList>
            <person name="Kaur P."/>
            <person name="Appels R."/>
            <person name="Bayer P.E."/>
            <person name="Keeble-Gagnere G."/>
            <person name="Wang J."/>
            <person name="Hirakawa H."/>
            <person name="Shirasawa K."/>
            <person name="Vercoe P."/>
            <person name="Stefanova K."/>
            <person name="Durmic Z."/>
            <person name="Nichols P."/>
            <person name="Revell C."/>
            <person name="Isobe S.N."/>
            <person name="Edwards D."/>
            <person name="Erskine W."/>
        </authorList>
    </citation>
    <scope>NUCLEOTIDE SEQUENCE [LARGE SCALE GENOMIC DNA]</scope>
    <source>
        <strain evidence="24">cv. Daliak</strain>
    </source>
</reference>
<evidence type="ECO:0000256" key="13">
    <source>
        <dbReference type="ARBA" id="ARBA00022989"/>
    </source>
</evidence>
<keyword evidence="10 20" id="KW-0732">Signal</keyword>
<keyword evidence="12" id="KW-0611">Plant defense</keyword>
<keyword evidence="9 19" id="KW-0812">Transmembrane</keyword>
<dbReference type="FunFam" id="3.80.10.10:FF:000111">
    <property type="entry name" value="LRR receptor-like serine/threonine-protein kinase ERECTA"/>
    <property type="match status" value="1"/>
</dbReference>
<dbReference type="SUPFAM" id="SSF52058">
    <property type="entry name" value="L domain-like"/>
    <property type="match status" value="2"/>
</dbReference>
<dbReference type="InterPro" id="IPR055414">
    <property type="entry name" value="LRR_R13L4/SHOC2-like"/>
</dbReference>
<dbReference type="GO" id="GO:0005886">
    <property type="term" value="C:plasma membrane"/>
    <property type="evidence" value="ECO:0007669"/>
    <property type="project" value="UniProtKB-SubCell"/>
</dbReference>
<dbReference type="InterPro" id="IPR032675">
    <property type="entry name" value="LRR_dom_sf"/>
</dbReference>
<evidence type="ECO:0000256" key="8">
    <source>
        <dbReference type="ARBA" id="ARBA00022614"/>
    </source>
</evidence>
<dbReference type="PRINTS" id="PR00019">
    <property type="entry name" value="LEURICHRPT"/>
</dbReference>
<dbReference type="FunFam" id="3.80.10.10:FF:000095">
    <property type="entry name" value="LRR receptor-like serine/threonine-protein kinase GSO1"/>
    <property type="match status" value="1"/>
</dbReference>
<evidence type="ECO:0000256" key="12">
    <source>
        <dbReference type="ARBA" id="ARBA00022821"/>
    </source>
</evidence>
<evidence type="ECO:0000256" key="10">
    <source>
        <dbReference type="ARBA" id="ARBA00022729"/>
    </source>
</evidence>
<evidence type="ECO:0000256" key="4">
    <source>
        <dbReference type="ARBA" id="ARBA00009592"/>
    </source>
</evidence>
<evidence type="ECO:0000256" key="9">
    <source>
        <dbReference type="ARBA" id="ARBA00022692"/>
    </source>
</evidence>
<evidence type="ECO:0000259" key="22">
    <source>
        <dbReference type="Pfam" id="PF23598"/>
    </source>
</evidence>
<dbReference type="Pfam" id="PF00560">
    <property type="entry name" value="LRR_1"/>
    <property type="match status" value="4"/>
</dbReference>
<dbReference type="Pfam" id="PF08263">
    <property type="entry name" value="LRRNT_2"/>
    <property type="match status" value="1"/>
</dbReference>
<dbReference type="OrthoDB" id="1706571at2759"/>
<dbReference type="InterPro" id="IPR001611">
    <property type="entry name" value="Leu-rich_rpt"/>
</dbReference>
<dbReference type="Gene3D" id="3.80.10.10">
    <property type="entry name" value="Ribonuclease Inhibitor"/>
    <property type="match status" value="4"/>
</dbReference>
<dbReference type="EMBL" id="DF974620">
    <property type="protein sequence ID" value="GAU49742.1"/>
    <property type="molecule type" value="Genomic_DNA"/>
</dbReference>
<keyword evidence="5" id="KW-1003">Cell membrane</keyword>
<dbReference type="FunFam" id="3.80.10.10:FF:000041">
    <property type="entry name" value="LRR receptor-like serine/threonine-protein kinase ERECTA"/>
    <property type="match status" value="1"/>
</dbReference>
<keyword evidence="16" id="KW-0675">Receptor</keyword>
<organism evidence="23 24">
    <name type="scientific">Trifolium subterraneum</name>
    <name type="common">Subterranean clover</name>
    <dbReference type="NCBI Taxonomy" id="3900"/>
    <lineage>
        <taxon>Eukaryota</taxon>
        <taxon>Viridiplantae</taxon>
        <taxon>Streptophyta</taxon>
        <taxon>Embryophyta</taxon>
        <taxon>Tracheophyta</taxon>
        <taxon>Spermatophyta</taxon>
        <taxon>Magnoliopsida</taxon>
        <taxon>eudicotyledons</taxon>
        <taxon>Gunneridae</taxon>
        <taxon>Pentapetalae</taxon>
        <taxon>rosids</taxon>
        <taxon>fabids</taxon>
        <taxon>Fabales</taxon>
        <taxon>Fabaceae</taxon>
        <taxon>Papilionoideae</taxon>
        <taxon>50 kb inversion clade</taxon>
        <taxon>NPAAA clade</taxon>
        <taxon>Hologalegina</taxon>
        <taxon>IRL clade</taxon>
        <taxon>Trifolieae</taxon>
        <taxon>Trifolium</taxon>
    </lineage>
</organism>
<feature type="domain" description="Leucine-rich repeat-containing N-terminal plant-type" evidence="21">
    <location>
        <begin position="36"/>
        <end position="75"/>
    </location>
</feature>
<dbReference type="InterPro" id="IPR046956">
    <property type="entry name" value="RLP23-like"/>
</dbReference>
<feature type="signal peptide" evidence="20">
    <location>
        <begin position="1"/>
        <end position="25"/>
    </location>
</feature>
<evidence type="ECO:0000256" key="7">
    <source>
        <dbReference type="ARBA" id="ARBA00022525"/>
    </source>
</evidence>
<dbReference type="Pfam" id="PF13855">
    <property type="entry name" value="LRR_8"/>
    <property type="match status" value="1"/>
</dbReference>
<feature type="domain" description="Disease resistance R13L4/SHOC-2-like LRR" evidence="22">
    <location>
        <begin position="293"/>
        <end position="507"/>
    </location>
</feature>